<feature type="transmembrane region" description="Helical" evidence="4">
    <location>
        <begin position="279"/>
        <end position="311"/>
    </location>
</feature>
<keyword evidence="6" id="KW-1185">Reference proteome</keyword>
<evidence type="ECO:0000256" key="1">
    <source>
        <dbReference type="ARBA" id="ARBA00022692"/>
    </source>
</evidence>
<dbReference type="SUPFAM" id="SSF103473">
    <property type="entry name" value="MFS general substrate transporter"/>
    <property type="match status" value="1"/>
</dbReference>
<name>A0A7H0HIY4_9BURK</name>
<protein>
    <submittedName>
        <fullName evidence="5">MFS transporter</fullName>
    </submittedName>
</protein>
<evidence type="ECO:0000256" key="2">
    <source>
        <dbReference type="ARBA" id="ARBA00022989"/>
    </source>
</evidence>
<feature type="transmembrane region" description="Helical" evidence="4">
    <location>
        <begin position="243"/>
        <end position="267"/>
    </location>
</feature>
<dbReference type="InterPro" id="IPR036259">
    <property type="entry name" value="MFS_trans_sf"/>
</dbReference>
<feature type="transmembrane region" description="Helical" evidence="4">
    <location>
        <begin position="211"/>
        <end position="237"/>
    </location>
</feature>
<dbReference type="GO" id="GO:0022857">
    <property type="term" value="F:transmembrane transporter activity"/>
    <property type="evidence" value="ECO:0007669"/>
    <property type="project" value="InterPro"/>
</dbReference>
<feature type="transmembrane region" description="Helical" evidence="4">
    <location>
        <begin position="40"/>
        <end position="60"/>
    </location>
</feature>
<proteinExistence type="predicted"/>
<feature type="transmembrane region" description="Helical" evidence="4">
    <location>
        <begin position="131"/>
        <end position="156"/>
    </location>
</feature>
<sequence length="386" mass="40687">MNTRGFLWGLIGLSVLMGLSIGYSRVITTLYAVQMQAHGWMLAAVALSQSIGMLVLAASAGRWVSTHGPRPVFVLGSAWGVLICLLIPLVPTFPALLLLTAAASLAMPPRFVSINTIFMSRLQELGKQRAGWFRAAHVIGMTFLGAMLATTLFPLYGPLPAFWGAAVIFGVNIVVFLVGIGRGAQAHAHSRGGRAQASLLRLFRLPLARRVALWEFSIQSLNAYFAFYIVIIVLRYLHLPERAAGFAVAAQGMAFVATLVAAGKLVMRRPQASRRIGGAMVLGALLGLAMSGSANGLYVCAAMLGCGLGLLQIINLTEFALLGETIGFSQAASINALSGPGGGVFGGLLGGLLESWIAPQPVFLAFIPLFVLLGFAQAHGGRRMAA</sequence>
<gene>
    <name evidence="5" type="ORF">H9L24_06595</name>
</gene>
<organism evidence="5 6">
    <name type="scientific">Paenacidovorax monticola</name>
    <dbReference type="NCBI Taxonomy" id="1926868"/>
    <lineage>
        <taxon>Bacteria</taxon>
        <taxon>Pseudomonadati</taxon>
        <taxon>Pseudomonadota</taxon>
        <taxon>Betaproteobacteria</taxon>
        <taxon>Burkholderiales</taxon>
        <taxon>Comamonadaceae</taxon>
        <taxon>Paenacidovorax</taxon>
    </lineage>
</organism>
<evidence type="ECO:0000256" key="3">
    <source>
        <dbReference type="ARBA" id="ARBA00023136"/>
    </source>
</evidence>
<feature type="transmembrane region" description="Helical" evidence="4">
    <location>
        <begin position="356"/>
        <end position="376"/>
    </location>
</feature>
<accession>A0A7H0HIY4</accession>
<evidence type="ECO:0000313" key="5">
    <source>
        <dbReference type="EMBL" id="QNP60500.1"/>
    </source>
</evidence>
<dbReference type="AlphaFoldDB" id="A0A7H0HIY4"/>
<evidence type="ECO:0000256" key="4">
    <source>
        <dbReference type="SAM" id="Phobius"/>
    </source>
</evidence>
<dbReference type="KEGG" id="amon:H9L24_06595"/>
<feature type="transmembrane region" description="Helical" evidence="4">
    <location>
        <begin position="96"/>
        <end position="119"/>
    </location>
</feature>
<feature type="transmembrane region" description="Helical" evidence="4">
    <location>
        <begin position="72"/>
        <end position="90"/>
    </location>
</feature>
<keyword evidence="3 4" id="KW-0472">Membrane</keyword>
<feature type="transmembrane region" description="Helical" evidence="4">
    <location>
        <begin position="162"/>
        <end position="181"/>
    </location>
</feature>
<dbReference type="InterPro" id="IPR011701">
    <property type="entry name" value="MFS"/>
</dbReference>
<dbReference type="Proteomes" id="UP000516057">
    <property type="component" value="Chromosome"/>
</dbReference>
<dbReference type="RefSeq" id="WP_187737481.1">
    <property type="nucleotide sequence ID" value="NZ_CP060790.1"/>
</dbReference>
<evidence type="ECO:0000313" key="6">
    <source>
        <dbReference type="Proteomes" id="UP000516057"/>
    </source>
</evidence>
<keyword evidence="1 4" id="KW-0812">Transmembrane</keyword>
<dbReference type="Pfam" id="PF07690">
    <property type="entry name" value="MFS_1"/>
    <property type="match status" value="1"/>
</dbReference>
<dbReference type="Gene3D" id="1.20.1250.20">
    <property type="entry name" value="MFS general substrate transporter like domains"/>
    <property type="match status" value="1"/>
</dbReference>
<keyword evidence="2 4" id="KW-1133">Transmembrane helix</keyword>
<dbReference type="EMBL" id="CP060790">
    <property type="protein sequence ID" value="QNP60500.1"/>
    <property type="molecule type" value="Genomic_DNA"/>
</dbReference>
<reference evidence="5 6" key="1">
    <citation type="submission" date="2020-08" db="EMBL/GenBank/DDBJ databases">
        <title>Genome sequence of Acidovorax monticola KACC 19171T.</title>
        <authorList>
            <person name="Hyun D.-W."/>
            <person name="Bae J.-W."/>
        </authorList>
    </citation>
    <scope>NUCLEOTIDE SEQUENCE [LARGE SCALE GENOMIC DNA]</scope>
    <source>
        <strain evidence="5 6">KACC 19171</strain>
    </source>
</reference>